<dbReference type="GO" id="GO:0016491">
    <property type="term" value="F:oxidoreductase activity"/>
    <property type="evidence" value="ECO:0007669"/>
    <property type="project" value="UniProtKB-KW"/>
</dbReference>
<comment type="caution">
    <text evidence="5">The sequence shown here is derived from an EMBL/GenBank/DDBJ whole genome shotgun (WGS) entry which is preliminary data.</text>
</comment>
<protein>
    <recommendedName>
        <fullName evidence="4">Dehydrogenase E1 component domain-containing protein</fullName>
    </recommendedName>
</protein>
<dbReference type="InterPro" id="IPR029061">
    <property type="entry name" value="THDP-binding"/>
</dbReference>
<comment type="cofactor">
    <cofactor evidence="1">
        <name>thiamine diphosphate</name>
        <dbReference type="ChEBI" id="CHEBI:58937"/>
    </cofactor>
</comment>
<dbReference type="Pfam" id="PF00676">
    <property type="entry name" value="E1_dh"/>
    <property type="match status" value="1"/>
</dbReference>
<evidence type="ECO:0000313" key="6">
    <source>
        <dbReference type="Proteomes" id="UP001642260"/>
    </source>
</evidence>
<proteinExistence type="predicted"/>
<dbReference type="AlphaFoldDB" id="A0ABC8J411"/>
<sequence>MQPPVTLLRLRAPAITKKDAIITSYRDYCTFLGRGGELVDAFSELMGRQREGCSNGKGGSMHFYKKDMRVSTVGHGIVGAQIPRWGVVWRVCAEVWE</sequence>
<dbReference type="PANTHER" id="PTHR11516">
    <property type="entry name" value="PYRUVATE DEHYDROGENASE E1 COMPONENT, ALPHA SUBUNIT BACTERIAL AND ORGANELLAR"/>
    <property type="match status" value="1"/>
</dbReference>
<evidence type="ECO:0000259" key="4">
    <source>
        <dbReference type="Pfam" id="PF00676"/>
    </source>
</evidence>
<accession>A0ABC8J411</accession>
<evidence type="ECO:0000256" key="2">
    <source>
        <dbReference type="ARBA" id="ARBA00023002"/>
    </source>
</evidence>
<dbReference type="EMBL" id="CAKOAT010075600">
    <property type="protein sequence ID" value="CAH8312972.1"/>
    <property type="molecule type" value="Genomic_DNA"/>
</dbReference>
<dbReference type="InterPro" id="IPR001017">
    <property type="entry name" value="DH_E1"/>
</dbReference>
<keyword evidence="3" id="KW-0786">Thiamine pyrophosphate</keyword>
<keyword evidence="2" id="KW-0560">Oxidoreductase</keyword>
<keyword evidence="6" id="KW-1185">Reference proteome</keyword>
<name>A0ABC8J411_ERUVS</name>
<dbReference type="Proteomes" id="UP001642260">
    <property type="component" value="Unassembled WGS sequence"/>
</dbReference>
<organism evidence="5 6">
    <name type="scientific">Eruca vesicaria subsp. sativa</name>
    <name type="common">Garden rocket</name>
    <name type="synonym">Eruca sativa</name>
    <dbReference type="NCBI Taxonomy" id="29727"/>
    <lineage>
        <taxon>Eukaryota</taxon>
        <taxon>Viridiplantae</taxon>
        <taxon>Streptophyta</taxon>
        <taxon>Embryophyta</taxon>
        <taxon>Tracheophyta</taxon>
        <taxon>Spermatophyta</taxon>
        <taxon>Magnoliopsida</taxon>
        <taxon>eudicotyledons</taxon>
        <taxon>Gunneridae</taxon>
        <taxon>Pentapetalae</taxon>
        <taxon>rosids</taxon>
        <taxon>malvids</taxon>
        <taxon>Brassicales</taxon>
        <taxon>Brassicaceae</taxon>
        <taxon>Brassiceae</taxon>
        <taxon>Eruca</taxon>
    </lineage>
</organism>
<evidence type="ECO:0000256" key="3">
    <source>
        <dbReference type="ARBA" id="ARBA00023052"/>
    </source>
</evidence>
<reference evidence="5 6" key="1">
    <citation type="submission" date="2022-03" db="EMBL/GenBank/DDBJ databases">
        <authorList>
            <person name="Macdonald S."/>
            <person name="Ahmed S."/>
            <person name="Newling K."/>
        </authorList>
    </citation>
    <scope>NUCLEOTIDE SEQUENCE [LARGE SCALE GENOMIC DNA]</scope>
</reference>
<gene>
    <name evidence="5" type="ORF">ERUC_LOCUS6396</name>
</gene>
<evidence type="ECO:0000256" key="1">
    <source>
        <dbReference type="ARBA" id="ARBA00001964"/>
    </source>
</evidence>
<dbReference type="SUPFAM" id="SSF52518">
    <property type="entry name" value="Thiamin diphosphate-binding fold (THDP-binding)"/>
    <property type="match status" value="1"/>
</dbReference>
<dbReference type="PANTHER" id="PTHR11516:SF56">
    <property type="entry name" value="PYRUVATE DEHYDROGENASE E1 COMPONENT SUBUNIT ALPHA-2, MITOCHONDRIAL"/>
    <property type="match status" value="1"/>
</dbReference>
<dbReference type="InterPro" id="IPR050642">
    <property type="entry name" value="PDH_E1_Alpha_Subunit"/>
</dbReference>
<dbReference type="Gene3D" id="3.40.50.970">
    <property type="match status" value="1"/>
</dbReference>
<evidence type="ECO:0000313" key="5">
    <source>
        <dbReference type="EMBL" id="CAH8312972.1"/>
    </source>
</evidence>
<feature type="domain" description="Dehydrogenase E1 component" evidence="4">
    <location>
        <begin position="13"/>
        <end position="83"/>
    </location>
</feature>